<dbReference type="Proteomes" id="UP001283361">
    <property type="component" value="Unassembled WGS sequence"/>
</dbReference>
<proteinExistence type="predicted"/>
<gene>
    <name evidence="2" type="ORF">RRG08_032535</name>
</gene>
<feature type="region of interest" description="Disordered" evidence="1">
    <location>
        <begin position="1"/>
        <end position="21"/>
    </location>
</feature>
<organism evidence="2 3">
    <name type="scientific">Elysia crispata</name>
    <name type="common">lettuce slug</name>
    <dbReference type="NCBI Taxonomy" id="231223"/>
    <lineage>
        <taxon>Eukaryota</taxon>
        <taxon>Metazoa</taxon>
        <taxon>Spiralia</taxon>
        <taxon>Lophotrochozoa</taxon>
        <taxon>Mollusca</taxon>
        <taxon>Gastropoda</taxon>
        <taxon>Heterobranchia</taxon>
        <taxon>Euthyneura</taxon>
        <taxon>Panpulmonata</taxon>
        <taxon>Sacoglossa</taxon>
        <taxon>Placobranchoidea</taxon>
        <taxon>Plakobranchidae</taxon>
        <taxon>Elysia</taxon>
    </lineage>
</organism>
<protein>
    <submittedName>
        <fullName evidence="2">Uncharacterized protein</fullName>
    </submittedName>
</protein>
<evidence type="ECO:0000313" key="2">
    <source>
        <dbReference type="EMBL" id="KAK3777432.1"/>
    </source>
</evidence>
<evidence type="ECO:0000256" key="1">
    <source>
        <dbReference type="SAM" id="MobiDB-lite"/>
    </source>
</evidence>
<sequence>MKPPEEKVGPPASGGTQKYDQLFVDGSTNQLATLSRGEMFRDPKLHCPEEKCSGTLSYTVQKRNVPGP</sequence>
<dbReference type="AlphaFoldDB" id="A0AAE0ZZD6"/>
<name>A0AAE0ZZD6_9GAST</name>
<dbReference type="EMBL" id="JAWDGP010003079">
    <property type="protein sequence ID" value="KAK3777432.1"/>
    <property type="molecule type" value="Genomic_DNA"/>
</dbReference>
<evidence type="ECO:0000313" key="3">
    <source>
        <dbReference type="Proteomes" id="UP001283361"/>
    </source>
</evidence>
<accession>A0AAE0ZZD6</accession>
<reference evidence="2" key="1">
    <citation type="journal article" date="2023" name="G3 (Bethesda)">
        <title>A reference genome for the long-term kleptoplast-retaining sea slug Elysia crispata morphotype clarki.</title>
        <authorList>
            <person name="Eastman K.E."/>
            <person name="Pendleton A.L."/>
            <person name="Shaikh M.A."/>
            <person name="Suttiyut T."/>
            <person name="Ogas R."/>
            <person name="Tomko P."/>
            <person name="Gavelis G."/>
            <person name="Widhalm J.R."/>
            <person name="Wisecaver J.H."/>
        </authorList>
    </citation>
    <scope>NUCLEOTIDE SEQUENCE</scope>
    <source>
        <strain evidence="2">ECLA1</strain>
    </source>
</reference>
<comment type="caution">
    <text evidence="2">The sequence shown here is derived from an EMBL/GenBank/DDBJ whole genome shotgun (WGS) entry which is preliminary data.</text>
</comment>
<keyword evidence="3" id="KW-1185">Reference proteome</keyword>